<comment type="similarity">
    <text evidence="6">Belongs to the biotin--protein ligase family.</text>
</comment>
<dbReference type="InterPro" id="IPR036390">
    <property type="entry name" value="WH_DNA-bd_sf"/>
</dbReference>
<dbReference type="InterPro" id="IPR030855">
    <property type="entry name" value="Bifunct_BirA"/>
</dbReference>
<dbReference type="PANTHER" id="PTHR12835">
    <property type="entry name" value="BIOTIN PROTEIN LIGASE"/>
    <property type="match status" value="1"/>
</dbReference>
<dbReference type="GO" id="GO:0003677">
    <property type="term" value="F:DNA binding"/>
    <property type="evidence" value="ECO:0007669"/>
    <property type="project" value="UniProtKB-UniRule"/>
</dbReference>
<evidence type="ECO:0000256" key="3">
    <source>
        <dbReference type="ARBA" id="ARBA00022840"/>
    </source>
</evidence>
<evidence type="ECO:0000313" key="8">
    <source>
        <dbReference type="EMBL" id="TCS37647.1"/>
    </source>
</evidence>
<dbReference type="Gene3D" id="1.10.10.10">
    <property type="entry name" value="Winged helix-like DNA-binding domain superfamily/Winged helix DNA-binding domain"/>
    <property type="match status" value="1"/>
</dbReference>
<dbReference type="SUPFAM" id="SSF50037">
    <property type="entry name" value="C-terminal domain of transcriptional repressors"/>
    <property type="match status" value="1"/>
</dbReference>
<reference evidence="8 9" key="1">
    <citation type="submission" date="2019-03" db="EMBL/GenBank/DDBJ databases">
        <title>Genomic Encyclopedia of Archaeal and Bacterial Type Strains, Phase II (KMG-II): from individual species to whole genera.</title>
        <authorList>
            <person name="Goeker M."/>
        </authorList>
    </citation>
    <scope>NUCLEOTIDE SEQUENCE [LARGE SCALE GENOMIC DNA]</scope>
    <source>
        <strain evidence="8 9">DSM 15388</strain>
    </source>
</reference>
<dbReference type="InterPro" id="IPR013196">
    <property type="entry name" value="HTH_11"/>
</dbReference>
<keyword evidence="6" id="KW-0805">Transcription regulation</keyword>
<dbReference type="InterPro" id="IPR008988">
    <property type="entry name" value="Transcriptional_repressor_C"/>
</dbReference>
<dbReference type="EMBL" id="SLZR01000018">
    <property type="protein sequence ID" value="TCS37647.1"/>
    <property type="molecule type" value="Genomic_DNA"/>
</dbReference>
<keyword evidence="4 6" id="KW-0092">Biotin</keyword>
<feature type="binding site" evidence="6">
    <location>
        <position position="115"/>
    </location>
    <ligand>
        <name>biotin</name>
        <dbReference type="ChEBI" id="CHEBI:57586"/>
    </ligand>
</feature>
<dbReference type="SUPFAM" id="SSF46785">
    <property type="entry name" value="Winged helix' DNA-binding domain"/>
    <property type="match status" value="1"/>
</dbReference>
<dbReference type="InterPro" id="IPR004408">
    <property type="entry name" value="Biotin_CoA_COase_ligase"/>
</dbReference>
<evidence type="ECO:0000256" key="1">
    <source>
        <dbReference type="ARBA" id="ARBA00022598"/>
    </source>
</evidence>
<gene>
    <name evidence="6" type="primary">birA</name>
    <name evidence="8" type="ORF">BCF53_1182</name>
</gene>
<name>A0A4R3HWI3_9GAMM</name>
<dbReference type="Pfam" id="PF08279">
    <property type="entry name" value="HTH_11"/>
    <property type="match status" value="1"/>
</dbReference>
<dbReference type="Proteomes" id="UP000295793">
    <property type="component" value="Unassembled WGS sequence"/>
</dbReference>
<comment type="caution">
    <text evidence="8">The sequence shown here is derived from an EMBL/GenBank/DDBJ whole genome shotgun (WGS) entry which is preliminary data.</text>
</comment>
<evidence type="ECO:0000256" key="5">
    <source>
        <dbReference type="ARBA" id="ARBA00047846"/>
    </source>
</evidence>
<dbReference type="EC" id="6.3.4.15" evidence="6"/>
<dbReference type="InterPro" id="IPR004143">
    <property type="entry name" value="BPL_LPL_catalytic"/>
</dbReference>
<evidence type="ECO:0000259" key="7">
    <source>
        <dbReference type="PROSITE" id="PS51733"/>
    </source>
</evidence>
<dbReference type="PROSITE" id="PS51733">
    <property type="entry name" value="BPL_LPL_CATALYTIC"/>
    <property type="match status" value="1"/>
</dbReference>
<dbReference type="Pfam" id="PF02237">
    <property type="entry name" value="BPL_C"/>
    <property type="match status" value="1"/>
</dbReference>
<dbReference type="Pfam" id="PF03099">
    <property type="entry name" value="BPL_LplA_LipB"/>
    <property type="match status" value="1"/>
</dbReference>
<dbReference type="RefSeq" id="WP_132703173.1">
    <property type="nucleotide sequence ID" value="NZ_SLZR01000018.1"/>
</dbReference>
<dbReference type="InterPro" id="IPR045864">
    <property type="entry name" value="aa-tRNA-synth_II/BPL/LPL"/>
</dbReference>
<keyword evidence="6" id="KW-0804">Transcription</keyword>
<comment type="catalytic activity">
    <reaction evidence="5 6">
        <text>biotin + L-lysyl-[protein] + ATP = N(6)-biotinyl-L-lysyl-[protein] + AMP + diphosphate + H(+)</text>
        <dbReference type="Rhea" id="RHEA:11756"/>
        <dbReference type="Rhea" id="RHEA-COMP:9752"/>
        <dbReference type="Rhea" id="RHEA-COMP:10505"/>
        <dbReference type="ChEBI" id="CHEBI:15378"/>
        <dbReference type="ChEBI" id="CHEBI:29969"/>
        <dbReference type="ChEBI" id="CHEBI:30616"/>
        <dbReference type="ChEBI" id="CHEBI:33019"/>
        <dbReference type="ChEBI" id="CHEBI:57586"/>
        <dbReference type="ChEBI" id="CHEBI:83144"/>
        <dbReference type="ChEBI" id="CHEBI:456215"/>
        <dbReference type="EC" id="6.3.4.15"/>
    </reaction>
</comment>
<evidence type="ECO:0000256" key="4">
    <source>
        <dbReference type="ARBA" id="ARBA00023267"/>
    </source>
</evidence>
<keyword evidence="2 6" id="KW-0547">Nucleotide-binding</keyword>
<evidence type="ECO:0000313" key="9">
    <source>
        <dbReference type="Proteomes" id="UP000295793"/>
    </source>
</evidence>
<dbReference type="HAMAP" id="MF_00978">
    <property type="entry name" value="Bifunct_BirA"/>
    <property type="match status" value="1"/>
</dbReference>
<comment type="function">
    <text evidence="6">Acts both as a biotin--[acetyl-CoA-carboxylase] ligase and a biotin-operon repressor. In the presence of ATP, BirA activates biotin to form the BirA-biotinyl-5'-adenylate (BirA-bio-5'-AMP or holoBirA) complex. HoloBirA can either transfer the biotinyl moiety to the biotin carboxyl carrier protein (BCCP) subunit of acetyl-CoA carboxylase, or bind to the biotin operator site and inhibit transcription of the operon.</text>
</comment>
<keyword evidence="1 6" id="KW-0436">Ligase</keyword>
<keyword evidence="3 6" id="KW-0067">ATP-binding</keyword>
<feature type="binding site" evidence="6">
    <location>
        <begin position="92"/>
        <end position="94"/>
    </location>
    <ligand>
        <name>biotin</name>
        <dbReference type="ChEBI" id="CHEBI:57586"/>
    </ligand>
</feature>
<evidence type="ECO:0000256" key="2">
    <source>
        <dbReference type="ARBA" id="ARBA00022741"/>
    </source>
</evidence>
<keyword evidence="9" id="KW-1185">Reference proteome</keyword>
<dbReference type="InterPro" id="IPR036388">
    <property type="entry name" value="WH-like_DNA-bd_sf"/>
</dbReference>
<dbReference type="Gene3D" id="3.30.930.10">
    <property type="entry name" value="Bira Bifunctional Protein, Domain 2"/>
    <property type="match status" value="1"/>
</dbReference>
<dbReference type="GO" id="GO:0005524">
    <property type="term" value="F:ATP binding"/>
    <property type="evidence" value="ECO:0007669"/>
    <property type="project" value="UniProtKB-UniRule"/>
</dbReference>
<organism evidence="8 9">
    <name type="scientific">Reinekea marinisedimentorum</name>
    <dbReference type="NCBI Taxonomy" id="230495"/>
    <lineage>
        <taxon>Bacteria</taxon>
        <taxon>Pseudomonadati</taxon>
        <taxon>Pseudomonadota</taxon>
        <taxon>Gammaproteobacteria</taxon>
        <taxon>Oceanospirillales</taxon>
        <taxon>Saccharospirillaceae</taxon>
        <taxon>Reinekea</taxon>
    </lineage>
</organism>
<keyword evidence="6" id="KW-0238">DNA-binding</keyword>
<dbReference type="GO" id="GO:0004077">
    <property type="term" value="F:biotin--[biotin carboxyl-carrier protein] ligase activity"/>
    <property type="evidence" value="ECO:0007669"/>
    <property type="project" value="UniProtKB-UniRule"/>
</dbReference>
<protein>
    <recommendedName>
        <fullName evidence="6">Bifunctional ligase/repressor BirA</fullName>
    </recommendedName>
    <alternativeName>
        <fullName evidence="6">Biotin operon repressor</fullName>
    </alternativeName>
    <alternativeName>
        <fullName evidence="6">Biotin--[acetyl-CoA-carboxylase] ligase</fullName>
        <ecNumber evidence="6">6.3.4.15</ecNumber>
    </alternativeName>
    <alternativeName>
        <fullName evidence="6">Biotin--protein ligase</fullName>
    </alternativeName>
    <alternativeName>
        <fullName evidence="6">Biotin-[acetyl-CoA carboxylase] synthetase</fullName>
    </alternativeName>
</protein>
<feature type="domain" description="BPL/LPL catalytic" evidence="7">
    <location>
        <begin position="75"/>
        <end position="258"/>
    </location>
</feature>
<dbReference type="OrthoDB" id="9807064at2"/>
<dbReference type="Gene3D" id="2.30.30.100">
    <property type="match status" value="1"/>
</dbReference>
<feature type="binding site" evidence="6">
    <location>
        <begin position="119"/>
        <end position="121"/>
    </location>
    <ligand>
        <name>biotin</name>
        <dbReference type="ChEBI" id="CHEBI:57586"/>
    </ligand>
</feature>
<dbReference type="PANTHER" id="PTHR12835:SF5">
    <property type="entry name" value="BIOTIN--PROTEIN LIGASE"/>
    <property type="match status" value="1"/>
</dbReference>
<dbReference type="CDD" id="cd16442">
    <property type="entry name" value="BPL"/>
    <property type="match status" value="1"/>
</dbReference>
<feature type="DNA-binding region" description="H-T-H motif" evidence="6">
    <location>
        <begin position="19"/>
        <end position="38"/>
    </location>
</feature>
<dbReference type="AlphaFoldDB" id="A0A4R3HWI3"/>
<dbReference type="InterPro" id="IPR003142">
    <property type="entry name" value="BPL_C"/>
</dbReference>
<evidence type="ECO:0000256" key="6">
    <source>
        <dbReference type="HAMAP-Rule" id="MF_00978"/>
    </source>
</evidence>
<proteinExistence type="inferred from homology"/>
<dbReference type="SUPFAM" id="SSF55681">
    <property type="entry name" value="Class II aaRS and biotin synthetases"/>
    <property type="match status" value="1"/>
</dbReference>
<dbReference type="GO" id="GO:0006355">
    <property type="term" value="P:regulation of DNA-templated transcription"/>
    <property type="evidence" value="ECO:0007669"/>
    <property type="project" value="UniProtKB-UniRule"/>
</dbReference>
<feature type="binding site" evidence="6">
    <location>
        <position position="186"/>
    </location>
    <ligand>
        <name>biotin</name>
        <dbReference type="ChEBI" id="CHEBI:57586"/>
    </ligand>
</feature>
<dbReference type="GO" id="GO:0005737">
    <property type="term" value="C:cytoplasm"/>
    <property type="evidence" value="ECO:0007669"/>
    <property type="project" value="TreeGrafter"/>
</dbReference>
<accession>A0A4R3HWI3</accession>
<keyword evidence="6" id="KW-0678">Repressor</keyword>
<dbReference type="NCBIfam" id="TIGR00121">
    <property type="entry name" value="birA_ligase"/>
    <property type="match status" value="1"/>
</dbReference>
<sequence length="324" mass="35879">MEQKIKLLHALSDHKIWSGEALASKLGVTRATVSQWIKLLEKSGMEFNKVKGRGYRLLSPVQMLDYKELLAGLSPEVRNRLSQVDISVQSPSTNDTAIKANYEPGKWKLFTTEHQTQGRGRRGRSWENPPCSNLAFSLGYKGHIPMPQLYMSSLLVGYAIAAELTESFEVEAKIKWPNDIYVNDCKIAGILCELQGSPPDDVLLVIGVGMNVFSEPELTTQSAAGITSLAQVCGKAFSRTELLARLVDRIVSSFYEFEQQGTSWLLDRWSEMDLLQGRPIKVIKGDQEILGTGAGVDESGQLRLLDDNGSIVLFNGGEVSVRWS</sequence>